<reference evidence="2 3" key="1">
    <citation type="submission" date="2019-02" db="EMBL/GenBank/DDBJ databases">
        <title>Deep-cultivation of Planctomycetes and their phenomic and genomic characterization uncovers novel biology.</title>
        <authorList>
            <person name="Wiegand S."/>
            <person name="Jogler M."/>
            <person name="Boedeker C."/>
            <person name="Pinto D."/>
            <person name="Vollmers J."/>
            <person name="Rivas-Marin E."/>
            <person name="Kohn T."/>
            <person name="Peeters S.H."/>
            <person name="Heuer A."/>
            <person name="Rast P."/>
            <person name="Oberbeckmann S."/>
            <person name="Bunk B."/>
            <person name="Jeske O."/>
            <person name="Meyerdierks A."/>
            <person name="Storesund J.E."/>
            <person name="Kallscheuer N."/>
            <person name="Luecker S."/>
            <person name="Lage O.M."/>
            <person name="Pohl T."/>
            <person name="Merkel B.J."/>
            <person name="Hornburger P."/>
            <person name="Mueller R.-W."/>
            <person name="Bruemmer F."/>
            <person name="Labrenz M."/>
            <person name="Spormann A.M."/>
            <person name="Op Den Camp H."/>
            <person name="Overmann J."/>
            <person name="Amann R."/>
            <person name="Jetten M.S.M."/>
            <person name="Mascher T."/>
            <person name="Medema M.H."/>
            <person name="Devos D.P."/>
            <person name="Kaster A.-K."/>
            <person name="Ovreas L."/>
            <person name="Rohde M."/>
            <person name="Galperin M.Y."/>
            <person name="Jogler C."/>
        </authorList>
    </citation>
    <scope>NUCLEOTIDE SEQUENCE [LARGE SCALE GENOMIC DNA]</scope>
    <source>
        <strain evidence="2 3">Poly51</strain>
    </source>
</reference>
<protein>
    <submittedName>
        <fullName evidence="2">Uncharacterized protein</fullName>
    </submittedName>
</protein>
<evidence type="ECO:0000313" key="3">
    <source>
        <dbReference type="Proteomes" id="UP000318288"/>
    </source>
</evidence>
<dbReference type="AlphaFoldDB" id="A0A5C6FIX3"/>
<accession>A0A5C6FIX3</accession>
<comment type="caution">
    <text evidence="2">The sequence shown here is derived from an EMBL/GenBank/DDBJ whole genome shotgun (WGS) entry which is preliminary data.</text>
</comment>
<dbReference type="EMBL" id="SJPW01000001">
    <property type="protein sequence ID" value="TWU60890.1"/>
    <property type="molecule type" value="Genomic_DNA"/>
</dbReference>
<dbReference type="RefSeq" id="WP_146455000.1">
    <property type="nucleotide sequence ID" value="NZ_SJPW01000001.1"/>
</dbReference>
<evidence type="ECO:0000256" key="1">
    <source>
        <dbReference type="SAM" id="Phobius"/>
    </source>
</evidence>
<evidence type="ECO:0000313" key="2">
    <source>
        <dbReference type="EMBL" id="TWU60890.1"/>
    </source>
</evidence>
<proteinExistence type="predicted"/>
<name>A0A5C6FIX3_9BACT</name>
<gene>
    <name evidence="2" type="ORF">Poly51_11720</name>
</gene>
<feature type="transmembrane region" description="Helical" evidence="1">
    <location>
        <begin position="20"/>
        <end position="41"/>
    </location>
</feature>
<keyword evidence="1" id="KW-0812">Transmembrane</keyword>
<dbReference type="Proteomes" id="UP000318288">
    <property type="component" value="Unassembled WGS sequence"/>
</dbReference>
<sequence length="82" mass="8744">MVRKHPEKQTESVDDTAYRWIGSFCGAILGVCVAALLLYVAGFDSTLVVIVFVTCGLAAGAIAGYRMPAMSDAILWIASLFT</sequence>
<organism evidence="2 3">
    <name type="scientific">Rubripirellula tenax</name>
    <dbReference type="NCBI Taxonomy" id="2528015"/>
    <lineage>
        <taxon>Bacteria</taxon>
        <taxon>Pseudomonadati</taxon>
        <taxon>Planctomycetota</taxon>
        <taxon>Planctomycetia</taxon>
        <taxon>Pirellulales</taxon>
        <taxon>Pirellulaceae</taxon>
        <taxon>Rubripirellula</taxon>
    </lineage>
</organism>
<feature type="transmembrane region" description="Helical" evidence="1">
    <location>
        <begin position="47"/>
        <end position="65"/>
    </location>
</feature>
<keyword evidence="3" id="KW-1185">Reference proteome</keyword>
<keyword evidence="1" id="KW-1133">Transmembrane helix</keyword>
<keyword evidence="1" id="KW-0472">Membrane</keyword>